<comment type="caution">
    <text evidence="14">The sequence shown here is derived from an EMBL/GenBank/DDBJ whole genome shotgun (WGS) entry which is preliminary data.</text>
</comment>
<protein>
    <submittedName>
        <fullName evidence="14">Sodium:proton antiporter</fullName>
    </submittedName>
</protein>
<dbReference type="PANTHER" id="PTHR10110">
    <property type="entry name" value="SODIUM/HYDROGEN EXCHANGER"/>
    <property type="match status" value="1"/>
</dbReference>
<keyword evidence="8" id="KW-0915">Sodium</keyword>
<comment type="subcellular location">
    <subcellularLocation>
        <location evidence="1">Cell membrane</location>
        <topology evidence="1">Multi-pass membrane protein</topology>
    </subcellularLocation>
</comment>
<dbReference type="InterPro" id="IPR018422">
    <property type="entry name" value="Cation/H_exchanger_CPA1"/>
</dbReference>
<evidence type="ECO:0000256" key="8">
    <source>
        <dbReference type="ARBA" id="ARBA00023053"/>
    </source>
</evidence>
<sequence>MNTQEIIAITIVLSALYAYINHRFIKWPPTIGIMALSLISSILLASFGNSHSLLSEKAISLANSLDFQDILMNFMLSFLLFAGAIHIDAARLKVERLPVLILATVGILISTFIVGILVYYLFGMFSMPIPLIYCLLFGALISPTDPIAVLGILKTSKIPKSLELKISGESLFNDGVAVVVFISLVEIARSSGGDFSVLDIGKLFLKEAVGGLIFGAILGYIGFWALRSIDDYKVEVLITLAIVVGGYFMAGRLHLSGPLAMVVAGIITGNKSKRDGMSDLTIDYLGKFWEMIDEILNAVLFLFIGVEMLVIKINPVVFWIGMVCIAIVLLARWISVFVPVSIMRFKIKFEKNAVTMLTWGGLRGGISVALALSLSADMHRDEFVFITYIIVVFSILVQGLTIGKLAKRLYF</sequence>
<feature type="transmembrane region" description="Helical" evidence="12">
    <location>
        <begin position="70"/>
        <end position="87"/>
    </location>
</feature>
<dbReference type="Pfam" id="PF00999">
    <property type="entry name" value="Na_H_Exchanger"/>
    <property type="match status" value="1"/>
</dbReference>
<dbReference type="InterPro" id="IPR006153">
    <property type="entry name" value="Cation/H_exchanger_TM"/>
</dbReference>
<keyword evidence="6 12" id="KW-0812">Transmembrane</keyword>
<keyword evidence="3" id="KW-0813">Transport</keyword>
<comment type="similarity">
    <text evidence="2">Belongs to the monovalent cation:proton antiporter 1 (CPA1) transporter (TC 2.A.36) family.</text>
</comment>
<feature type="transmembrane region" description="Helical" evidence="12">
    <location>
        <begin position="232"/>
        <end position="249"/>
    </location>
</feature>
<dbReference type="PANTHER" id="PTHR10110:SF195">
    <property type="entry name" value="NA(+)_H(+) ANTIPORTER NHAS2"/>
    <property type="match status" value="1"/>
</dbReference>
<feature type="transmembrane region" description="Helical" evidence="12">
    <location>
        <begin position="171"/>
        <end position="188"/>
    </location>
</feature>
<feature type="domain" description="Cation/H+ exchanger transmembrane" evidence="13">
    <location>
        <begin position="13"/>
        <end position="406"/>
    </location>
</feature>
<dbReference type="OrthoDB" id="9774146at2"/>
<evidence type="ECO:0000256" key="5">
    <source>
        <dbReference type="ARBA" id="ARBA00022475"/>
    </source>
</evidence>
<evidence type="ECO:0000256" key="4">
    <source>
        <dbReference type="ARBA" id="ARBA00022449"/>
    </source>
</evidence>
<evidence type="ECO:0000256" key="7">
    <source>
        <dbReference type="ARBA" id="ARBA00022989"/>
    </source>
</evidence>
<keyword evidence="10 12" id="KW-0472">Membrane</keyword>
<evidence type="ECO:0000313" key="14">
    <source>
        <dbReference type="EMBL" id="TDG37880.1"/>
    </source>
</evidence>
<keyword evidence="5" id="KW-1003">Cell membrane</keyword>
<evidence type="ECO:0000256" key="2">
    <source>
        <dbReference type="ARBA" id="ARBA00007367"/>
    </source>
</evidence>
<feature type="transmembrane region" description="Helical" evidence="12">
    <location>
        <begin position="6"/>
        <end position="24"/>
    </location>
</feature>
<evidence type="ECO:0000256" key="3">
    <source>
        <dbReference type="ARBA" id="ARBA00022448"/>
    </source>
</evidence>
<feature type="transmembrane region" description="Helical" evidence="12">
    <location>
        <begin position="128"/>
        <end position="150"/>
    </location>
</feature>
<feature type="transmembrane region" description="Helical" evidence="12">
    <location>
        <begin position="208"/>
        <end position="225"/>
    </location>
</feature>
<dbReference type="GO" id="GO:0005886">
    <property type="term" value="C:plasma membrane"/>
    <property type="evidence" value="ECO:0007669"/>
    <property type="project" value="UniProtKB-SubCell"/>
</dbReference>
<evidence type="ECO:0000259" key="13">
    <source>
        <dbReference type="Pfam" id="PF00999"/>
    </source>
</evidence>
<dbReference type="Proteomes" id="UP000295668">
    <property type="component" value="Unassembled WGS sequence"/>
</dbReference>
<feature type="transmembrane region" description="Helical" evidence="12">
    <location>
        <begin position="317"/>
        <end position="342"/>
    </location>
</feature>
<name>A0A4R5MPU4_9SPHI</name>
<dbReference type="EMBL" id="SJCY01000001">
    <property type="protein sequence ID" value="TDG37880.1"/>
    <property type="molecule type" value="Genomic_DNA"/>
</dbReference>
<dbReference type="GO" id="GO:0015385">
    <property type="term" value="F:sodium:proton antiporter activity"/>
    <property type="evidence" value="ECO:0007669"/>
    <property type="project" value="InterPro"/>
</dbReference>
<keyword evidence="4" id="KW-0050">Antiport</keyword>
<proteinExistence type="inferred from homology"/>
<reference evidence="14 15" key="1">
    <citation type="submission" date="2019-02" db="EMBL/GenBank/DDBJ databases">
        <title>Pedobacter sp. nov., a novel speices isolated from soil of pinguins habitat in Antarcitica.</title>
        <authorList>
            <person name="He R.-H."/>
        </authorList>
    </citation>
    <scope>NUCLEOTIDE SEQUENCE [LARGE SCALE GENOMIC DNA]</scope>
    <source>
        <strain evidence="14 15">E01020</strain>
    </source>
</reference>
<evidence type="ECO:0000256" key="6">
    <source>
        <dbReference type="ARBA" id="ARBA00022692"/>
    </source>
</evidence>
<keyword evidence="9" id="KW-0406">Ion transport</keyword>
<gene>
    <name evidence="14" type="ORF">EZJ43_01965</name>
</gene>
<feature type="transmembrane region" description="Helical" evidence="12">
    <location>
        <begin position="31"/>
        <end position="50"/>
    </location>
</feature>
<feature type="transmembrane region" description="Helical" evidence="12">
    <location>
        <begin position="99"/>
        <end position="122"/>
    </location>
</feature>
<evidence type="ECO:0000256" key="11">
    <source>
        <dbReference type="ARBA" id="ARBA00023201"/>
    </source>
</evidence>
<evidence type="ECO:0000256" key="12">
    <source>
        <dbReference type="SAM" id="Phobius"/>
    </source>
</evidence>
<feature type="transmembrane region" description="Helical" evidence="12">
    <location>
        <begin position="354"/>
        <end position="373"/>
    </location>
</feature>
<evidence type="ECO:0000256" key="1">
    <source>
        <dbReference type="ARBA" id="ARBA00004651"/>
    </source>
</evidence>
<evidence type="ECO:0000256" key="10">
    <source>
        <dbReference type="ARBA" id="ARBA00023136"/>
    </source>
</evidence>
<dbReference type="Gene3D" id="6.10.140.1330">
    <property type="match status" value="1"/>
</dbReference>
<dbReference type="AlphaFoldDB" id="A0A4R5MPU4"/>
<accession>A0A4R5MPU4</accession>
<keyword evidence="7 12" id="KW-1133">Transmembrane helix</keyword>
<feature type="transmembrane region" description="Helical" evidence="12">
    <location>
        <begin position="291"/>
        <end position="311"/>
    </location>
</feature>
<dbReference type="GO" id="GO:0098719">
    <property type="term" value="P:sodium ion import across plasma membrane"/>
    <property type="evidence" value="ECO:0007669"/>
    <property type="project" value="TreeGrafter"/>
</dbReference>
<evidence type="ECO:0000256" key="9">
    <source>
        <dbReference type="ARBA" id="ARBA00023065"/>
    </source>
</evidence>
<evidence type="ECO:0000313" key="15">
    <source>
        <dbReference type="Proteomes" id="UP000295668"/>
    </source>
</evidence>
<keyword evidence="15" id="KW-1185">Reference proteome</keyword>
<dbReference type="RefSeq" id="WP_133260973.1">
    <property type="nucleotide sequence ID" value="NZ_SJCY01000001.1"/>
</dbReference>
<keyword evidence="11" id="KW-0739">Sodium transport</keyword>
<dbReference type="GO" id="GO:0051453">
    <property type="term" value="P:regulation of intracellular pH"/>
    <property type="evidence" value="ECO:0007669"/>
    <property type="project" value="TreeGrafter"/>
</dbReference>
<organism evidence="14 15">
    <name type="scientific">Pedobacter changchengzhani</name>
    <dbReference type="NCBI Taxonomy" id="2529274"/>
    <lineage>
        <taxon>Bacteria</taxon>
        <taxon>Pseudomonadati</taxon>
        <taxon>Bacteroidota</taxon>
        <taxon>Sphingobacteriia</taxon>
        <taxon>Sphingobacteriales</taxon>
        <taxon>Sphingobacteriaceae</taxon>
        <taxon>Pedobacter</taxon>
    </lineage>
</organism>
<dbReference type="GO" id="GO:0015386">
    <property type="term" value="F:potassium:proton antiporter activity"/>
    <property type="evidence" value="ECO:0007669"/>
    <property type="project" value="TreeGrafter"/>
</dbReference>
<feature type="transmembrane region" description="Helical" evidence="12">
    <location>
        <begin position="385"/>
        <end position="406"/>
    </location>
</feature>